<dbReference type="InterPro" id="IPR012893">
    <property type="entry name" value="HipA-like_C"/>
</dbReference>
<dbReference type="Pfam" id="PF07804">
    <property type="entry name" value="HipA_C"/>
    <property type="match status" value="1"/>
</dbReference>
<keyword evidence="1" id="KW-0808">Transferase</keyword>
<evidence type="ECO:0000313" key="5">
    <source>
        <dbReference type="EMBL" id="OIQ86459.1"/>
    </source>
</evidence>
<organism evidence="5">
    <name type="scientific">mine drainage metagenome</name>
    <dbReference type="NCBI Taxonomy" id="410659"/>
    <lineage>
        <taxon>unclassified sequences</taxon>
        <taxon>metagenomes</taxon>
        <taxon>ecological metagenomes</taxon>
    </lineage>
</organism>
<dbReference type="InterPro" id="IPR017508">
    <property type="entry name" value="HipA_N1"/>
</dbReference>
<accession>A0A1J5R9W1</accession>
<name>A0A1J5R9W1_9ZZZZ</name>
<keyword evidence="5" id="KW-0238">DNA-binding</keyword>
<sequence>MTWRISSNGRLERLVVFLGREAVPVGELVFQGAGRKRTALFRYARSWLEDVERRRPLSLVGLPLVAKAKDGTPYEVPLPFYDAAPDGWGKSVLEAAYPMQVFGMGEFLAAAGDERIGELRFGHDPSEGPEQWEPRAPSVVLPDGSESLEDLVLAAEAVDAGQAKPRHLAMLLRDSADQGGARPKARLRHQGVDWIAKFKAWGDGFDNPRMEAVCLSLADACGIVPPEHHIQHVAGRSVLLVRRFDRTATGERVGYMSAATLVKAEPGTYSTNWTYATLASAARQSGIVPCEAELFRRMLFNCAVHNTDDHLRNHAFLRGDDGRWRLSPVFDVVPNASKTMVLRPTPDVEATADIDVAFKAWPKFLLTQEQALEIRQQVEDGMRRLPEMLDLHKVSAHDRETLAPLLPTLGTQTTPRP</sequence>
<feature type="domain" description="HipA N-terminal subdomain 1" evidence="4">
    <location>
        <begin position="23"/>
        <end position="121"/>
    </location>
</feature>
<evidence type="ECO:0000256" key="2">
    <source>
        <dbReference type="ARBA" id="ARBA00022777"/>
    </source>
</evidence>
<evidence type="ECO:0000256" key="1">
    <source>
        <dbReference type="ARBA" id="ARBA00022679"/>
    </source>
</evidence>
<protein>
    <submittedName>
        <fullName evidence="5">Putative DNA-binding transcriptional regulator</fullName>
    </submittedName>
</protein>
<gene>
    <name evidence="5" type="ORF">GALL_316930</name>
</gene>
<dbReference type="Pfam" id="PF13657">
    <property type="entry name" value="Couple_hipA"/>
    <property type="match status" value="1"/>
</dbReference>
<dbReference type="GO" id="GO:0003677">
    <property type="term" value="F:DNA binding"/>
    <property type="evidence" value="ECO:0007669"/>
    <property type="project" value="UniProtKB-KW"/>
</dbReference>
<dbReference type="InterPro" id="IPR052028">
    <property type="entry name" value="HipA_Ser/Thr_kinase"/>
</dbReference>
<evidence type="ECO:0000259" key="4">
    <source>
        <dbReference type="Pfam" id="PF13657"/>
    </source>
</evidence>
<feature type="domain" description="HipA-like C-terminal" evidence="3">
    <location>
        <begin position="179"/>
        <end position="378"/>
    </location>
</feature>
<comment type="caution">
    <text evidence="5">The sequence shown here is derived from an EMBL/GenBank/DDBJ whole genome shotgun (WGS) entry which is preliminary data.</text>
</comment>
<evidence type="ECO:0000259" key="3">
    <source>
        <dbReference type="Pfam" id="PF07804"/>
    </source>
</evidence>
<dbReference type="Gene3D" id="1.10.1070.20">
    <property type="match status" value="1"/>
</dbReference>
<dbReference type="PANTHER" id="PTHR37419:SF8">
    <property type="entry name" value="TOXIN YJJJ"/>
    <property type="match status" value="1"/>
</dbReference>
<dbReference type="AlphaFoldDB" id="A0A1J5R9W1"/>
<reference evidence="5" key="1">
    <citation type="submission" date="2016-10" db="EMBL/GenBank/DDBJ databases">
        <title>Sequence of Gallionella enrichment culture.</title>
        <authorList>
            <person name="Poehlein A."/>
            <person name="Muehling M."/>
            <person name="Daniel R."/>
        </authorList>
    </citation>
    <scope>NUCLEOTIDE SEQUENCE</scope>
</reference>
<keyword evidence="2" id="KW-0418">Kinase</keyword>
<dbReference type="PANTHER" id="PTHR37419">
    <property type="entry name" value="SERINE/THREONINE-PROTEIN KINASE TOXIN HIPA"/>
    <property type="match status" value="1"/>
</dbReference>
<proteinExistence type="predicted"/>
<dbReference type="GO" id="GO:0004674">
    <property type="term" value="F:protein serine/threonine kinase activity"/>
    <property type="evidence" value="ECO:0007669"/>
    <property type="project" value="TreeGrafter"/>
</dbReference>
<dbReference type="GO" id="GO:0005829">
    <property type="term" value="C:cytosol"/>
    <property type="evidence" value="ECO:0007669"/>
    <property type="project" value="TreeGrafter"/>
</dbReference>
<dbReference type="EMBL" id="MLJW01000478">
    <property type="protein sequence ID" value="OIQ86459.1"/>
    <property type="molecule type" value="Genomic_DNA"/>
</dbReference>